<organism evidence="2 3">
    <name type="scientific">Roseburia intestinalis L1-82</name>
    <dbReference type="NCBI Taxonomy" id="536231"/>
    <lineage>
        <taxon>Bacteria</taxon>
        <taxon>Bacillati</taxon>
        <taxon>Bacillota</taxon>
        <taxon>Clostridia</taxon>
        <taxon>Lachnospirales</taxon>
        <taxon>Lachnospiraceae</taxon>
        <taxon>Roseburia</taxon>
    </lineage>
</organism>
<proteinExistence type="predicted"/>
<evidence type="ECO:0008006" key="4">
    <source>
        <dbReference type="Google" id="ProtNLM"/>
    </source>
</evidence>
<dbReference type="AlphaFoldDB" id="C7G6Q1"/>
<accession>C7G6Q1</accession>
<evidence type="ECO:0000256" key="1">
    <source>
        <dbReference type="SAM" id="MobiDB-lite"/>
    </source>
</evidence>
<evidence type="ECO:0000313" key="2">
    <source>
        <dbReference type="EMBL" id="EEV02513.1"/>
    </source>
</evidence>
<dbReference type="Proteomes" id="UP000004828">
    <property type="component" value="Unassembled WGS sequence"/>
</dbReference>
<feature type="compositionally biased region" description="Basic and acidic residues" evidence="1">
    <location>
        <begin position="20"/>
        <end position="35"/>
    </location>
</feature>
<protein>
    <recommendedName>
        <fullName evidence="4">Phage replisome organizer N-terminal domain protein</fullName>
    </recommendedName>
</protein>
<gene>
    <name evidence="2" type="ORF">ROSINTL182_05566</name>
</gene>
<evidence type="ECO:0000313" key="3">
    <source>
        <dbReference type="Proteomes" id="UP000004828"/>
    </source>
</evidence>
<comment type="caution">
    <text evidence="2">The sequence shown here is derived from an EMBL/GenBank/DDBJ whole genome shotgun (WGS) entry which is preliminary data.</text>
</comment>
<feature type="compositionally biased region" description="Polar residues" evidence="1">
    <location>
        <begin position="9"/>
        <end position="19"/>
    </location>
</feature>
<name>C7G6Q1_9FIRM</name>
<feature type="non-terminal residue" evidence="2">
    <location>
        <position position="151"/>
    </location>
</feature>
<dbReference type="EMBL" id="ABYJ02000028">
    <property type="protein sequence ID" value="EEV02513.1"/>
    <property type="molecule type" value="Genomic_DNA"/>
</dbReference>
<sequence length="151" mass="17058">MIFALPVNRWTTTGRPTNDQNRKTRQEKGRPKKEGGNAVAWLKIYQSIRQHRKILDAADALEIAPPYMIGLLTSFWLWALDNAPDGNISEISARNIARAAQWDGDADELLQAFISAGLLDQGDEDPATLTIHDWEEYAGTLIQQREAEKER</sequence>
<feature type="region of interest" description="Disordered" evidence="1">
    <location>
        <begin position="1"/>
        <end position="35"/>
    </location>
</feature>
<dbReference type="HOGENOM" id="CLU_1744450_0_0_9"/>
<reference evidence="2 3" key="1">
    <citation type="submission" date="2009-08" db="EMBL/GenBank/DDBJ databases">
        <authorList>
            <person name="Weinstock G."/>
            <person name="Sodergren E."/>
            <person name="Clifton S."/>
            <person name="Fulton L."/>
            <person name="Fulton B."/>
            <person name="Courtney L."/>
            <person name="Fronick C."/>
            <person name="Harrison M."/>
            <person name="Strong C."/>
            <person name="Farmer C."/>
            <person name="Delahaunty K."/>
            <person name="Markovic C."/>
            <person name="Hall O."/>
            <person name="Minx P."/>
            <person name="Tomlinson C."/>
            <person name="Mitreva M."/>
            <person name="Nelson J."/>
            <person name="Hou S."/>
            <person name="Wollam A."/>
            <person name="Pepin K.H."/>
            <person name="Johnson M."/>
            <person name="Bhonagiri V."/>
            <person name="Nash W.E."/>
            <person name="Warren W."/>
            <person name="Chinwalla A."/>
            <person name="Mardis E.R."/>
            <person name="Wilson R.K."/>
        </authorList>
    </citation>
    <scope>NUCLEOTIDE SEQUENCE [LARGE SCALE GENOMIC DNA]</scope>
    <source>
        <strain evidence="2 3">L1-82</strain>
    </source>
</reference>